<keyword evidence="1" id="KW-0862">Zinc</keyword>
<evidence type="ECO:0000256" key="1">
    <source>
        <dbReference type="PROSITE-ProRule" id="PRU00325"/>
    </source>
</evidence>
<dbReference type="Pfam" id="PF21056">
    <property type="entry name" value="ZSWIM1-3_RNaseH-like"/>
    <property type="match status" value="1"/>
</dbReference>
<keyword evidence="1" id="KW-0863">Zinc-finger</keyword>
<feature type="region of interest" description="Disordered" evidence="2">
    <location>
        <begin position="724"/>
        <end position="748"/>
    </location>
</feature>
<dbReference type="InterPro" id="IPR048324">
    <property type="entry name" value="ZSWIM1-3_RNaseH-like"/>
</dbReference>
<reference evidence="4 5" key="1">
    <citation type="journal article" date="2020" name="ISME J.">
        <title>Uncovering the hidden diversity of litter-decomposition mechanisms in mushroom-forming fungi.</title>
        <authorList>
            <person name="Floudas D."/>
            <person name="Bentzer J."/>
            <person name="Ahren D."/>
            <person name="Johansson T."/>
            <person name="Persson P."/>
            <person name="Tunlid A."/>
        </authorList>
    </citation>
    <scope>NUCLEOTIDE SEQUENCE [LARGE SCALE GENOMIC DNA]</scope>
    <source>
        <strain evidence="4 5">CBS 175.51</strain>
    </source>
</reference>
<keyword evidence="1" id="KW-0479">Metal-binding</keyword>
<feature type="compositionally biased region" description="Polar residues" evidence="2">
    <location>
        <begin position="724"/>
        <end position="738"/>
    </location>
</feature>
<name>A0A8H5FCP0_9AGAR</name>
<feature type="domain" description="SWIM-type" evidence="3">
    <location>
        <begin position="650"/>
        <end position="686"/>
    </location>
</feature>
<keyword evidence="5" id="KW-1185">Reference proteome</keyword>
<accession>A0A8H5FCP0</accession>
<comment type="caution">
    <text evidence="4">The sequence shown here is derived from an EMBL/GenBank/DDBJ whole genome shotgun (WGS) entry which is preliminary data.</text>
</comment>
<protein>
    <recommendedName>
        <fullName evidence="3">SWIM-type domain-containing protein</fullName>
    </recommendedName>
</protein>
<organism evidence="4 5">
    <name type="scientific">Ephemerocybe angulata</name>
    <dbReference type="NCBI Taxonomy" id="980116"/>
    <lineage>
        <taxon>Eukaryota</taxon>
        <taxon>Fungi</taxon>
        <taxon>Dikarya</taxon>
        <taxon>Basidiomycota</taxon>
        <taxon>Agaricomycotina</taxon>
        <taxon>Agaricomycetes</taxon>
        <taxon>Agaricomycetidae</taxon>
        <taxon>Agaricales</taxon>
        <taxon>Agaricineae</taxon>
        <taxon>Psathyrellaceae</taxon>
        <taxon>Ephemerocybe</taxon>
    </lineage>
</organism>
<dbReference type="OrthoDB" id="3261031at2759"/>
<evidence type="ECO:0000313" key="4">
    <source>
        <dbReference type="EMBL" id="KAF5332185.1"/>
    </source>
</evidence>
<evidence type="ECO:0000313" key="5">
    <source>
        <dbReference type="Proteomes" id="UP000541558"/>
    </source>
</evidence>
<evidence type="ECO:0000259" key="3">
    <source>
        <dbReference type="PROSITE" id="PS50966"/>
    </source>
</evidence>
<dbReference type="AlphaFoldDB" id="A0A8H5FCP0"/>
<proteinExistence type="predicted"/>
<dbReference type="GO" id="GO:0008270">
    <property type="term" value="F:zinc ion binding"/>
    <property type="evidence" value="ECO:0007669"/>
    <property type="project" value="UniProtKB-KW"/>
</dbReference>
<sequence length="822" mass="93021">MRTALKLEPSPINLVTPSPPMRKGTRAMKVEPGSEVIDLVTPEKSKLPQGSRKTRPTLPLKSEELKFPLPQPTSRTITSAPPPIELDRLYDSWQDAQKALVAAQLKLGHEWTKGQAKTYPDGSEKKVSLRCKCYRKRLPVHDQTLDPSQHRQGKTAKTDCMAHININYQKTLGCWRITTCDLDHNHPPPLPQGAQPKPRPSENQKDILRTLATNVRQTFSRAQAAEVLSITAPDEPKLEGRQISYFLTKQRKEAREAIKEQGGDCQAIADDLRKKQEGDARWRFEVSISRDGSGIVDGVFWQSPIQCELADRYGDVLIFDSAYNRNNAGFPLSIGIVIDGFCHSRNVFYALTATETSEQVKWILQCYLRSAKRPPTTFMSDRHGTLLIVIPIVLPLTDHLFCLSHLLSNIDQNLRRAIGGRWAEFMDKFWKAYRAVSPEMFTERWEALVASFPEAAAYLTNELWPCRERWAWTFVAHKFTVGSRTNGRVESENRVSKSWSGAKTSLYQLYAATNKRTDGQSLKDMCTVRDSSRQKHPSQIETVFPGPLSVIRKHVGPFGLQICFREMESSLYYTVEALQIPAGFRYWTEDAIIEASTGFEWEKGEENRMSNLYENDGAHIGSKWLLRLVVNQGLRVTMVLRVSHLGTGKTHILAFMDNQTYVCDCTMGLSLGLPCRHYFHVLSSTGNLRFHLSVINRRWFQNHDLDINSVPSVTAREADLSRISSRAQPVPLANNSQTNDEKPPVAPSITHRSAVIASNPLYHPFGNDSRPPPTQTLPAREVYHETSALVRSLAKSVRTEEELDRLKTKLIQISLSQQHFNG</sequence>
<dbReference type="PANTHER" id="PTHR47718">
    <property type="entry name" value="OS01G0519700 PROTEIN"/>
    <property type="match status" value="1"/>
</dbReference>
<dbReference type="PROSITE" id="PS50966">
    <property type="entry name" value="ZF_SWIM"/>
    <property type="match status" value="1"/>
</dbReference>
<feature type="region of interest" description="Disordered" evidence="2">
    <location>
        <begin position="1"/>
        <end position="61"/>
    </location>
</feature>
<evidence type="ECO:0000256" key="2">
    <source>
        <dbReference type="SAM" id="MobiDB-lite"/>
    </source>
</evidence>
<dbReference type="PANTHER" id="PTHR47718:SF3">
    <property type="entry name" value="PROTEIN FAR1-RELATED SEQUENCE 5-LIKE"/>
    <property type="match status" value="1"/>
</dbReference>
<dbReference type="InterPro" id="IPR007527">
    <property type="entry name" value="Znf_SWIM"/>
</dbReference>
<dbReference type="EMBL" id="JAACJK010000111">
    <property type="protein sequence ID" value="KAF5332185.1"/>
    <property type="molecule type" value="Genomic_DNA"/>
</dbReference>
<gene>
    <name evidence="4" type="ORF">D9611_008136</name>
</gene>
<dbReference type="Proteomes" id="UP000541558">
    <property type="component" value="Unassembled WGS sequence"/>
</dbReference>